<dbReference type="PROSITE" id="PS50048">
    <property type="entry name" value="ZN2_CY6_FUNGAL_2"/>
    <property type="match status" value="1"/>
</dbReference>
<keyword evidence="1" id="KW-0479">Metal-binding</keyword>
<dbReference type="GO" id="GO:0000981">
    <property type="term" value="F:DNA-binding transcription factor activity, RNA polymerase II-specific"/>
    <property type="evidence" value="ECO:0007669"/>
    <property type="project" value="InterPro"/>
</dbReference>
<feature type="domain" description="Zn(2)-C6 fungal-type" evidence="6">
    <location>
        <begin position="12"/>
        <end position="42"/>
    </location>
</feature>
<dbReference type="PANTHER" id="PTHR47660:SF3">
    <property type="entry name" value="FINGER DOMAIN PROTEIN, PUTATIVE (AFU_ORTHOLOGUE AFUA_4G03310)-RELATED"/>
    <property type="match status" value="1"/>
</dbReference>
<gene>
    <name evidence="7" type="ORF">CDD81_2904</name>
</gene>
<comment type="caution">
    <text evidence="7">The sequence shown here is derived from an EMBL/GenBank/DDBJ whole genome shotgun (WGS) entry which is preliminary data.</text>
</comment>
<evidence type="ECO:0000256" key="2">
    <source>
        <dbReference type="ARBA" id="ARBA00022833"/>
    </source>
</evidence>
<dbReference type="GO" id="GO:0008270">
    <property type="term" value="F:zinc ion binding"/>
    <property type="evidence" value="ECO:0007669"/>
    <property type="project" value="InterPro"/>
</dbReference>
<evidence type="ECO:0000259" key="6">
    <source>
        <dbReference type="PROSITE" id="PS50048"/>
    </source>
</evidence>
<dbReference type="PROSITE" id="PS00463">
    <property type="entry name" value="ZN2_CY6_FUNGAL_1"/>
    <property type="match status" value="1"/>
</dbReference>
<accession>A0A2C5YC99</accession>
<evidence type="ECO:0000256" key="1">
    <source>
        <dbReference type="ARBA" id="ARBA00022723"/>
    </source>
</evidence>
<protein>
    <recommendedName>
        <fullName evidence="6">Zn(2)-C6 fungal-type domain-containing protein</fullName>
    </recommendedName>
</protein>
<dbReference type="SUPFAM" id="SSF57701">
    <property type="entry name" value="Zn2/Cys6 DNA-binding domain"/>
    <property type="match status" value="1"/>
</dbReference>
<evidence type="ECO:0000256" key="5">
    <source>
        <dbReference type="ARBA" id="ARBA00023242"/>
    </source>
</evidence>
<dbReference type="CDD" id="cd00067">
    <property type="entry name" value="GAL4"/>
    <property type="match status" value="1"/>
</dbReference>
<dbReference type="PANTHER" id="PTHR47660">
    <property type="entry name" value="TRANSCRIPTION FACTOR WITH C2H2 AND ZN(2)-CYS(6) DNA BINDING DOMAIN (EUROFUNG)-RELATED-RELATED"/>
    <property type="match status" value="1"/>
</dbReference>
<dbReference type="Pfam" id="PF00172">
    <property type="entry name" value="Zn_clus"/>
    <property type="match status" value="1"/>
</dbReference>
<name>A0A2C5YC99_9HYPO</name>
<organism evidence="7 8">
    <name type="scientific">Ophiocordyceps australis</name>
    <dbReference type="NCBI Taxonomy" id="1399860"/>
    <lineage>
        <taxon>Eukaryota</taxon>
        <taxon>Fungi</taxon>
        <taxon>Dikarya</taxon>
        <taxon>Ascomycota</taxon>
        <taxon>Pezizomycotina</taxon>
        <taxon>Sordariomycetes</taxon>
        <taxon>Hypocreomycetidae</taxon>
        <taxon>Hypocreales</taxon>
        <taxon>Ophiocordycipitaceae</taxon>
        <taxon>Ophiocordyceps</taxon>
    </lineage>
</organism>
<dbReference type="InterPro" id="IPR001138">
    <property type="entry name" value="Zn2Cys6_DnaBD"/>
</dbReference>
<dbReference type="Proteomes" id="UP000226192">
    <property type="component" value="Unassembled WGS sequence"/>
</dbReference>
<dbReference type="STRING" id="1399860.A0A2C5YC99"/>
<keyword evidence="8" id="KW-1185">Reference proteome</keyword>
<sequence>MKQKTPTTRRKACHDCARSKVRCSLQRPSCSNCASAGRVCRYATPAEPGSSNGPLEMHSRHATRDQLLDFSKLDLAPFDDAEQIRQGWMRSFLATPEQAEKTMHDYTLQYIGRILCVYAKQMALKAHGPPMLHATQMAEGQRHVDIANCSSLVRLWLNRASGSESMVAEAVKREMERLSLAHGPDCSASPVNVLASFQAHLVYSILASLLPMDKDTTALVNDSTMAALQHLAFRTAQTGLVSRGEEQGFMPQWESWIVAAAKRRSLLVFYLFSNVYNAANSMPNFIADELRDVPAPDARLLWEADTRHEWQSQYAQHLARWHDGPLRISELWRSQHTGSSWRRERIERWLETVDDFGMMVFSVCAHVHGC</sequence>
<evidence type="ECO:0000313" key="7">
    <source>
        <dbReference type="EMBL" id="PHH67135.1"/>
    </source>
</evidence>
<dbReference type="EMBL" id="NJET01000002">
    <property type="protein sequence ID" value="PHH67135.1"/>
    <property type="molecule type" value="Genomic_DNA"/>
</dbReference>
<keyword evidence="3" id="KW-0805">Transcription regulation</keyword>
<dbReference type="SMART" id="SM00066">
    <property type="entry name" value="GAL4"/>
    <property type="match status" value="1"/>
</dbReference>
<keyword evidence="2" id="KW-0862">Zinc</keyword>
<dbReference type="OrthoDB" id="2441642at2759"/>
<dbReference type="Gene3D" id="4.10.240.10">
    <property type="entry name" value="Zn(2)-C6 fungal-type DNA-binding domain"/>
    <property type="match status" value="1"/>
</dbReference>
<reference evidence="7 8" key="1">
    <citation type="submission" date="2017-06" db="EMBL/GenBank/DDBJ databases">
        <title>Ant-infecting Ophiocordyceps genomes reveal a high diversity of potential behavioral manipulation genes and a possible major role for enterotoxins.</title>
        <authorList>
            <person name="De Bekker C."/>
            <person name="Evans H.C."/>
            <person name="Brachmann A."/>
            <person name="Hughes D.P."/>
        </authorList>
    </citation>
    <scope>NUCLEOTIDE SEQUENCE [LARGE SCALE GENOMIC DNA]</scope>
    <source>
        <strain evidence="7 8">Map64</strain>
    </source>
</reference>
<evidence type="ECO:0000256" key="3">
    <source>
        <dbReference type="ARBA" id="ARBA00023015"/>
    </source>
</evidence>
<dbReference type="AlphaFoldDB" id="A0A2C5YC99"/>
<keyword evidence="5" id="KW-0539">Nucleus</keyword>
<evidence type="ECO:0000256" key="4">
    <source>
        <dbReference type="ARBA" id="ARBA00023163"/>
    </source>
</evidence>
<dbReference type="InterPro" id="IPR036864">
    <property type="entry name" value="Zn2-C6_fun-type_DNA-bd_sf"/>
</dbReference>
<proteinExistence type="predicted"/>
<evidence type="ECO:0000313" key="8">
    <source>
        <dbReference type="Proteomes" id="UP000226192"/>
    </source>
</evidence>
<keyword evidence="4" id="KW-0804">Transcription</keyword>